<reference evidence="1 2" key="1">
    <citation type="journal article" date="2017" name="Virol. J.">
        <title>A novel Coltivirus-related virus isolated from free-tailed bats from Cote d'Ivoire is able to infect human cells in vitro.</title>
        <authorList>
            <person name="Weiss S."/>
            <person name="Dabrowski P.W."/>
            <person name="Kurth A."/>
            <person name="Leendertz S.A.J."/>
            <person name="Leendertz F.H."/>
        </authorList>
    </citation>
    <scope>NUCLEOTIDE SEQUENCE [LARGE SCALE GENOMIC DNA]</scope>
</reference>
<sequence length="107" mass="11818">TRRLDVVLERMVLTPDDLEAGSFPIHTHAYKVSLVDGCDLIPFGSAKDGLSSGSTFSTTGVITGQLKEGFDVKMLAYDRNAPETVTVFRVFLFLRPRTVPRWEGCPV</sequence>
<organism evidence="1 2">
    <name type="scientific">Tai Forest reovirus</name>
    <dbReference type="NCBI Taxonomy" id="2039230"/>
    <lineage>
        <taxon>Viruses</taxon>
        <taxon>Riboviria</taxon>
        <taxon>Orthornavirae</taxon>
        <taxon>Duplornaviricota</taxon>
        <taxon>Resentoviricetes</taxon>
        <taxon>Reovirales</taxon>
        <taxon>Spinareoviridae</taxon>
        <taxon>Coltivirus</taxon>
        <taxon>Coltivirus taiense</taxon>
        <taxon>Tai Forest coltivirus</taxon>
    </lineage>
</organism>
<dbReference type="Proteomes" id="UP000501449">
    <property type="component" value="Genome"/>
</dbReference>
<dbReference type="GeneID" id="80559050"/>
<name>A0A291B0B9_9REOV</name>
<accession>A0A291B0B9</accession>
<protein>
    <submittedName>
        <fullName evidence="1">Uncharacterized protein</fullName>
    </submittedName>
</protein>
<feature type="non-terminal residue" evidence="1">
    <location>
        <position position="1"/>
    </location>
</feature>
<keyword evidence="2" id="KW-1185">Reference proteome</keyword>
<evidence type="ECO:0000313" key="2">
    <source>
        <dbReference type="Proteomes" id="UP000501449"/>
    </source>
</evidence>
<evidence type="ECO:0000313" key="1">
    <source>
        <dbReference type="EMBL" id="ATE86722.1"/>
    </source>
</evidence>
<dbReference type="RefSeq" id="YP_010839653.1">
    <property type="nucleotide sequence ID" value="NC_078010.1"/>
</dbReference>
<dbReference type="KEGG" id="vg:80559050"/>
<proteinExistence type="predicted"/>
<dbReference type="EMBL" id="MF511052">
    <property type="protein sequence ID" value="ATE86722.1"/>
    <property type="molecule type" value="Genomic_RNA"/>
</dbReference>